<sequence>MTQFLPPNLLALFAPRDPVPFLPPIEKHAHHRKLPYTGVAQFLGEFEVSSYWSSSCATHQRYPTHLLLLLSIVQKERQLSKSCYGCCRPCNSTPRPSHLQEWSK</sequence>
<feature type="domain" description="U1 small nuclear ribonucleoprotein of 70kDa N-terminal" evidence="1">
    <location>
        <begin position="3"/>
        <end position="48"/>
    </location>
</feature>
<evidence type="ECO:0000313" key="2">
    <source>
        <dbReference type="EMBL" id="GAA47911.1"/>
    </source>
</evidence>
<organism evidence="2 3">
    <name type="scientific">Clonorchis sinensis</name>
    <name type="common">Chinese liver fluke</name>
    <dbReference type="NCBI Taxonomy" id="79923"/>
    <lineage>
        <taxon>Eukaryota</taxon>
        <taxon>Metazoa</taxon>
        <taxon>Spiralia</taxon>
        <taxon>Lophotrochozoa</taxon>
        <taxon>Platyhelminthes</taxon>
        <taxon>Trematoda</taxon>
        <taxon>Digenea</taxon>
        <taxon>Opisthorchiida</taxon>
        <taxon>Opisthorchiata</taxon>
        <taxon>Opisthorchiidae</taxon>
        <taxon>Clonorchis</taxon>
    </lineage>
</organism>
<dbReference type="EMBL" id="DF142860">
    <property type="protein sequence ID" value="GAA47911.1"/>
    <property type="molecule type" value="Genomic_DNA"/>
</dbReference>
<evidence type="ECO:0000313" key="3">
    <source>
        <dbReference type="Proteomes" id="UP000008909"/>
    </source>
</evidence>
<gene>
    <name evidence="2" type="ORF">CLF_100957</name>
</gene>
<dbReference type="GO" id="GO:1990904">
    <property type="term" value="C:ribonucleoprotein complex"/>
    <property type="evidence" value="ECO:0007669"/>
    <property type="project" value="UniProtKB-KW"/>
</dbReference>
<proteinExistence type="predicted"/>
<feature type="non-terminal residue" evidence="2">
    <location>
        <position position="104"/>
    </location>
</feature>
<reference key="2">
    <citation type="submission" date="2011-10" db="EMBL/GenBank/DDBJ databases">
        <title>The genome and transcriptome sequence of Clonorchis sinensis provide insights into the carcinogenic liver fluke.</title>
        <authorList>
            <person name="Wang X."/>
            <person name="Huang Y."/>
            <person name="Chen W."/>
            <person name="Liu H."/>
            <person name="Guo L."/>
            <person name="Chen Y."/>
            <person name="Luo F."/>
            <person name="Zhou W."/>
            <person name="Sun J."/>
            <person name="Mao Q."/>
            <person name="Liang P."/>
            <person name="Zhou C."/>
            <person name="Tian Y."/>
            <person name="Men J."/>
            <person name="Lv X."/>
            <person name="Huang L."/>
            <person name="Zhou J."/>
            <person name="Hu Y."/>
            <person name="Li R."/>
            <person name="Zhang F."/>
            <person name="Lei H."/>
            <person name="Li X."/>
            <person name="Hu X."/>
            <person name="Liang C."/>
            <person name="Xu J."/>
            <person name="Wu Z."/>
            <person name="Yu X."/>
        </authorList>
    </citation>
    <scope>NUCLEOTIDE SEQUENCE</scope>
    <source>
        <strain>Henan</strain>
    </source>
</reference>
<accession>G7Y4M5</accession>
<keyword evidence="3" id="KW-1185">Reference proteome</keyword>
<protein>
    <submittedName>
        <fullName evidence="2">U1 small nuclear ribonucleoprotein 70kDa</fullName>
    </submittedName>
</protein>
<dbReference type="InterPro" id="IPR022023">
    <property type="entry name" value="U1snRNP70_N"/>
</dbReference>
<dbReference type="Proteomes" id="UP000008909">
    <property type="component" value="Unassembled WGS sequence"/>
</dbReference>
<dbReference type="AlphaFoldDB" id="G7Y4M5"/>
<evidence type="ECO:0000259" key="1">
    <source>
        <dbReference type="Pfam" id="PF12220"/>
    </source>
</evidence>
<keyword evidence="2" id="KW-0687">Ribonucleoprotein</keyword>
<dbReference type="Pfam" id="PF12220">
    <property type="entry name" value="U1snRNP70_N"/>
    <property type="match status" value="1"/>
</dbReference>
<name>G7Y4M5_CLOSI</name>
<reference evidence="2" key="1">
    <citation type="journal article" date="2011" name="Genome Biol.">
        <title>The draft genome of the carcinogenic human liver fluke Clonorchis sinensis.</title>
        <authorList>
            <person name="Wang X."/>
            <person name="Chen W."/>
            <person name="Huang Y."/>
            <person name="Sun J."/>
            <person name="Men J."/>
            <person name="Liu H."/>
            <person name="Luo F."/>
            <person name="Guo L."/>
            <person name="Lv X."/>
            <person name="Deng C."/>
            <person name="Zhou C."/>
            <person name="Fan Y."/>
            <person name="Li X."/>
            <person name="Huang L."/>
            <person name="Hu Y."/>
            <person name="Liang C."/>
            <person name="Hu X."/>
            <person name="Xu J."/>
            <person name="Yu X."/>
        </authorList>
    </citation>
    <scope>NUCLEOTIDE SEQUENCE [LARGE SCALE GENOMIC DNA]</scope>
    <source>
        <strain evidence="2">Henan</strain>
    </source>
</reference>